<proteinExistence type="predicted"/>
<dbReference type="EMBL" id="CAHIKZ030002002">
    <property type="protein sequence ID" value="CAE1279062.1"/>
    <property type="molecule type" value="Genomic_DNA"/>
</dbReference>
<feature type="compositionally biased region" description="Low complexity" evidence="1">
    <location>
        <begin position="183"/>
        <end position="217"/>
    </location>
</feature>
<organism evidence="2 3">
    <name type="scientific">Acanthosepion pharaonis</name>
    <name type="common">Pharaoh cuttlefish</name>
    <name type="synonym">Sepia pharaonis</name>
    <dbReference type="NCBI Taxonomy" id="158019"/>
    <lineage>
        <taxon>Eukaryota</taxon>
        <taxon>Metazoa</taxon>
        <taxon>Spiralia</taxon>
        <taxon>Lophotrochozoa</taxon>
        <taxon>Mollusca</taxon>
        <taxon>Cephalopoda</taxon>
        <taxon>Coleoidea</taxon>
        <taxon>Decapodiformes</taxon>
        <taxon>Sepiida</taxon>
        <taxon>Sepiina</taxon>
        <taxon>Sepiidae</taxon>
        <taxon>Acanthosepion</taxon>
    </lineage>
</organism>
<evidence type="ECO:0000313" key="3">
    <source>
        <dbReference type="Proteomes" id="UP000597762"/>
    </source>
</evidence>
<reference evidence="2" key="1">
    <citation type="submission" date="2021-01" db="EMBL/GenBank/DDBJ databases">
        <authorList>
            <person name="Li R."/>
            <person name="Bekaert M."/>
        </authorList>
    </citation>
    <scope>NUCLEOTIDE SEQUENCE</scope>
    <source>
        <strain evidence="2">Farmed</strain>
    </source>
</reference>
<feature type="compositionally biased region" description="Low complexity" evidence="1">
    <location>
        <begin position="136"/>
        <end position="174"/>
    </location>
</feature>
<comment type="caution">
    <text evidence="2">The sequence shown here is derived from an EMBL/GenBank/DDBJ whole genome shotgun (WGS) entry which is preliminary data.</text>
</comment>
<evidence type="ECO:0000256" key="1">
    <source>
        <dbReference type="SAM" id="MobiDB-lite"/>
    </source>
</evidence>
<sequence>MSDILLPTVKAAKALGVLTSKSCRLQLPYMHCSCTSMQAIWEAFSSDYSPVERYPPSKAKVPPSELLACGAAGKLAIVCLSRNTAPQPQLTAQGGITEERQPVVLVGGLKRKGESQGGNSDYTAACPGKKGTANMHQEQQPKHQQSKQQQPRQKLAKEQQQPEMQRQPQKQQGKQPDHPSEKLQQQTQLEQPMQQTEQLSSIKIISSRQSSNNSYRSWTSPWRAPSSPSSYPTLVKKYMRENERRKLFPRLEGVCTIDSQFLERNLSSQKKNLFMYFRRWKIHGRPRNFTLVRNS</sequence>
<gene>
    <name evidence="2" type="ORF">SPHA_41602</name>
</gene>
<evidence type="ECO:0000313" key="2">
    <source>
        <dbReference type="EMBL" id="CAE1279062.1"/>
    </source>
</evidence>
<accession>A0A812CQD2</accession>
<dbReference type="Proteomes" id="UP000597762">
    <property type="component" value="Unassembled WGS sequence"/>
</dbReference>
<dbReference type="AlphaFoldDB" id="A0A812CQD2"/>
<protein>
    <submittedName>
        <fullName evidence="2">Uncharacterized protein</fullName>
    </submittedName>
</protein>
<keyword evidence="3" id="KW-1185">Reference proteome</keyword>
<name>A0A812CQD2_ACAPH</name>
<feature type="region of interest" description="Disordered" evidence="1">
    <location>
        <begin position="110"/>
        <end position="230"/>
    </location>
</feature>